<sequence length="1161" mass="128602">MRRQLDSIRNSLELCLSGIRTVPVASDVSQPGSPISVDSEVNEWSDGSSEVSLASGIDTMTSFSEMPEYGQPFPNFAAKFERGLKLGRANGPHGEAIKRRIAQLNAANSSSIGATISKTARPTSSEASQSNGENPVTDKIRTLAQTLASREVKAPGIWSKESAAAAQTLARAYQEADDFESAFEYYFLALIAREALLGLTHLITITTMDLIAGVLELQSRWQEALDYYQLSLDSRASNPSIGMTHPTYLPIAVRIGRMYSKTGEPETALRQYASVLEQYSMMPGGGGEAAIAVRAEVAKVRLQSGDFSQASQEAEESIDEYERLLEKRTANPIFHSGHKLVVEARAALQSVKEALEAGRLAHGGPPTQSPMPTASGSEVGSSPNPETIIGDPFEGSGTSSTILSAAWSSDIAAYEAKLIQAQKANGNNHPKTLELMYSLAGAYASHEQWESAISWYHEALRGQKKTFGETHPTTLATLHNLGICYASMKDNASALKFLQEALTGRRSRLPQNHPDTLISIIQLAVVFQALKEFKEAIQLIGEAVMSCTARYGAKHPKTLSTEFRRARILHEKGDLEASRAVHEAVLRDREAMHPRTPNHPEILASKSQLGLVYRDQKDYDRAIATLESTHQGQTLTFGSLNSITTGTALDLAAIYWETEKWQKALDYYLLVLQGIWSEHNSGPTAGSVMMHNIGMCYTQLENHEEALSWFMKVLKLYEAEFGRYHEKTIGTLTQVAHRCFSCDKFDEAIGHYHRVLTAKEKSVQDSDETMMLVLFQLFRCTLNNGQNEKAFYWGKRFVAIGEETDLERRLVVKRGMGKIHAQKKEYAEALELYHEILANAEFLGQDHWLPSNIVNDMHRLYQDRDSDLDAIQALAKQRELISQLLISNPKAGASILSELGYVHARQHMHHEALSLLEEALDAIQCMPPDSEANSLKLMTLSGIADAHIELYNNEEARTYLSILIQSDESGDWKLSGMIRMAGALEKDGLFEQAKDVWMQIRDAEKRLSGFGSINLLCTERKIGSLFLRTGQTEEALRWVDAALVGFRCCNDPDAKVQATSTLSLQSSIYHELGDLENALRTQQQCVNGLETTVGESDKKTLDASLDLADIYATLGRGREALEWYDKAIAGYKSKVSDCDVRVLNAEQCRRELRRKAMVGEV</sequence>
<dbReference type="Gene3D" id="1.25.40.10">
    <property type="entry name" value="Tetratricopeptide repeat domain"/>
    <property type="match status" value="6"/>
</dbReference>
<evidence type="ECO:0008006" key="7">
    <source>
        <dbReference type="Google" id="ProtNLM"/>
    </source>
</evidence>
<dbReference type="InterPro" id="IPR011990">
    <property type="entry name" value="TPR-like_helical_dom_sf"/>
</dbReference>
<dbReference type="EMBL" id="MCFA01000055">
    <property type="protein sequence ID" value="ORY12042.1"/>
    <property type="molecule type" value="Genomic_DNA"/>
</dbReference>
<feature type="compositionally biased region" description="Polar residues" evidence="4">
    <location>
        <begin position="113"/>
        <end position="134"/>
    </location>
</feature>
<dbReference type="PROSITE" id="PS50005">
    <property type="entry name" value="TPR"/>
    <property type="match status" value="1"/>
</dbReference>
<evidence type="ECO:0000256" key="2">
    <source>
        <dbReference type="ARBA" id="ARBA00022803"/>
    </source>
</evidence>
<dbReference type="Pfam" id="PF13424">
    <property type="entry name" value="TPR_12"/>
    <property type="match status" value="5"/>
</dbReference>
<feature type="repeat" description="TPR" evidence="3">
    <location>
        <begin position="687"/>
        <end position="720"/>
    </location>
</feature>
<dbReference type="Proteomes" id="UP000193144">
    <property type="component" value="Unassembled WGS sequence"/>
</dbReference>
<evidence type="ECO:0000256" key="1">
    <source>
        <dbReference type="ARBA" id="ARBA00022737"/>
    </source>
</evidence>
<dbReference type="STRING" id="1231657.A0A1Y1ZP77"/>
<keyword evidence="1" id="KW-0677">Repeat</keyword>
<reference evidence="5 6" key="1">
    <citation type="submission" date="2016-07" db="EMBL/GenBank/DDBJ databases">
        <title>Pervasive Adenine N6-methylation of Active Genes in Fungi.</title>
        <authorList>
            <consortium name="DOE Joint Genome Institute"/>
            <person name="Mondo S.J."/>
            <person name="Dannebaum R.O."/>
            <person name="Kuo R.C."/>
            <person name="Labutti K."/>
            <person name="Haridas S."/>
            <person name="Kuo A."/>
            <person name="Salamov A."/>
            <person name="Ahrendt S.R."/>
            <person name="Lipzen A."/>
            <person name="Sullivan W."/>
            <person name="Andreopoulos W.B."/>
            <person name="Clum A."/>
            <person name="Lindquist E."/>
            <person name="Daum C."/>
            <person name="Ramamoorthy G.K."/>
            <person name="Gryganskyi A."/>
            <person name="Culley D."/>
            <person name="Magnuson J.K."/>
            <person name="James T.Y."/>
            <person name="O'Malley M.A."/>
            <person name="Stajich J.E."/>
            <person name="Spatafora J.W."/>
            <person name="Visel A."/>
            <person name="Grigoriev I.V."/>
        </authorList>
    </citation>
    <scope>NUCLEOTIDE SEQUENCE [LARGE SCALE GENOMIC DNA]</scope>
    <source>
        <strain evidence="5 6">CBS 115471</strain>
    </source>
</reference>
<comment type="caution">
    <text evidence="5">The sequence shown here is derived from an EMBL/GenBank/DDBJ whole genome shotgun (WGS) entry which is preliminary data.</text>
</comment>
<protein>
    <recommendedName>
        <fullName evidence="7">TPR-like protein</fullName>
    </recommendedName>
</protein>
<name>A0A1Y1ZP77_9PLEO</name>
<evidence type="ECO:0000256" key="4">
    <source>
        <dbReference type="SAM" id="MobiDB-lite"/>
    </source>
</evidence>
<organism evidence="5 6">
    <name type="scientific">Clohesyomyces aquaticus</name>
    <dbReference type="NCBI Taxonomy" id="1231657"/>
    <lineage>
        <taxon>Eukaryota</taxon>
        <taxon>Fungi</taxon>
        <taxon>Dikarya</taxon>
        <taxon>Ascomycota</taxon>
        <taxon>Pezizomycotina</taxon>
        <taxon>Dothideomycetes</taxon>
        <taxon>Pleosporomycetidae</taxon>
        <taxon>Pleosporales</taxon>
        <taxon>Lindgomycetaceae</taxon>
        <taxon>Clohesyomyces</taxon>
    </lineage>
</organism>
<accession>A0A1Y1ZP77</accession>
<dbReference type="SMART" id="SM00028">
    <property type="entry name" value="TPR"/>
    <property type="match status" value="11"/>
</dbReference>
<dbReference type="PANTHER" id="PTHR45641:SF19">
    <property type="entry name" value="NEPHROCYSTIN-3"/>
    <property type="match status" value="1"/>
</dbReference>
<feature type="compositionally biased region" description="Polar residues" evidence="4">
    <location>
        <begin position="370"/>
        <end position="382"/>
    </location>
</feature>
<gene>
    <name evidence="5" type="ORF">BCR34DRAFT_311485</name>
</gene>
<evidence type="ECO:0000313" key="5">
    <source>
        <dbReference type="EMBL" id="ORY12042.1"/>
    </source>
</evidence>
<keyword evidence="6" id="KW-1185">Reference proteome</keyword>
<evidence type="ECO:0000313" key="6">
    <source>
        <dbReference type="Proteomes" id="UP000193144"/>
    </source>
</evidence>
<feature type="region of interest" description="Disordered" evidence="4">
    <location>
        <begin position="360"/>
        <end position="382"/>
    </location>
</feature>
<proteinExistence type="predicted"/>
<dbReference type="PANTHER" id="PTHR45641">
    <property type="entry name" value="TETRATRICOPEPTIDE REPEAT PROTEIN (AFU_ORTHOLOGUE AFUA_6G03870)"/>
    <property type="match status" value="1"/>
</dbReference>
<evidence type="ECO:0000256" key="3">
    <source>
        <dbReference type="PROSITE-ProRule" id="PRU00339"/>
    </source>
</evidence>
<dbReference type="AlphaFoldDB" id="A0A1Y1ZP77"/>
<dbReference type="InterPro" id="IPR019734">
    <property type="entry name" value="TPR_rpt"/>
</dbReference>
<dbReference type="OrthoDB" id="626167at2759"/>
<feature type="region of interest" description="Disordered" evidence="4">
    <location>
        <begin position="113"/>
        <end position="136"/>
    </location>
</feature>
<dbReference type="SUPFAM" id="SSF48452">
    <property type="entry name" value="TPR-like"/>
    <property type="match status" value="6"/>
</dbReference>
<keyword evidence="2 3" id="KW-0802">TPR repeat</keyword>